<dbReference type="OrthoDB" id="3402009at2"/>
<gene>
    <name evidence="1" type="ORF">E0H26_11640</name>
</gene>
<dbReference type="EMBL" id="SJJR01000006">
    <property type="protein sequence ID" value="TCB97564.1"/>
    <property type="molecule type" value="Genomic_DNA"/>
</dbReference>
<accession>A0A4R0GJ60</accession>
<dbReference type="Proteomes" id="UP000292274">
    <property type="component" value="Unassembled WGS sequence"/>
</dbReference>
<keyword evidence="2" id="KW-1185">Reference proteome</keyword>
<organism evidence="1 2">
    <name type="scientific">Micromonospora zingiberis</name>
    <dbReference type="NCBI Taxonomy" id="2053011"/>
    <lineage>
        <taxon>Bacteria</taxon>
        <taxon>Bacillati</taxon>
        <taxon>Actinomycetota</taxon>
        <taxon>Actinomycetes</taxon>
        <taxon>Micromonosporales</taxon>
        <taxon>Micromonosporaceae</taxon>
        <taxon>Micromonospora</taxon>
    </lineage>
</organism>
<protein>
    <submittedName>
        <fullName evidence="1">Uncharacterized protein</fullName>
    </submittedName>
</protein>
<proteinExistence type="predicted"/>
<dbReference type="RefSeq" id="WP_131303611.1">
    <property type="nucleotide sequence ID" value="NZ_SJJR01000006.1"/>
</dbReference>
<dbReference type="AlphaFoldDB" id="A0A4R0GJ60"/>
<reference evidence="1 2" key="1">
    <citation type="submission" date="2019-02" db="EMBL/GenBank/DDBJ databases">
        <title>Jishengella sp. nov., isolated from a root of Zingiber montanum.</title>
        <authorList>
            <person name="Kuncharoen N."/>
            <person name="Kudo T."/>
            <person name="Masahiro Y."/>
            <person name="Ohkuma M."/>
            <person name="Tanasupawat S."/>
        </authorList>
    </citation>
    <scope>NUCLEOTIDE SEQUENCE [LARGE SCALE GENOMIC DNA]</scope>
    <source>
        <strain evidence="1 2">PLAI 1-1</strain>
    </source>
</reference>
<evidence type="ECO:0000313" key="2">
    <source>
        <dbReference type="Proteomes" id="UP000292274"/>
    </source>
</evidence>
<sequence length="216" mass="22828">MALTPHHWHATAAAWSLHHTRGALVRRATDAALQRGEALIAAGPISSPTYGTRHAVGGHGDPVSATLTLDHTPPSVGSWGELISRLDGRLGWLARQVGGTPRVVRPLERVIDVIPRLAPGTARVVHRHLVDELAWVSALPIDWTPVRRPLTGVDCPACATRQLTVQCAGPVDAWTVVCVCRCTGVGCRCGVVGAVEGVPHIWRRADVIGAVAGGAR</sequence>
<evidence type="ECO:0000313" key="1">
    <source>
        <dbReference type="EMBL" id="TCB97564.1"/>
    </source>
</evidence>
<name>A0A4R0GJ60_9ACTN</name>
<comment type="caution">
    <text evidence="1">The sequence shown here is derived from an EMBL/GenBank/DDBJ whole genome shotgun (WGS) entry which is preliminary data.</text>
</comment>